<evidence type="ECO:0000256" key="3">
    <source>
        <dbReference type="ARBA" id="ARBA00022448"/>
    </source>
</evidence>
<evidence type="ECO:0000256" key="1">
    <source>
        <dbReference type="ARBA" id="ARBA00004651"/>
    </source>
</evidence>
<dbReference type="Proteomes" id="UP000005632">
    <property type="component" value="Chromosome"/>
</dbReference>
<evidence type="ECO:0000256" key="8">
    <source>
        <dbReference type="SAM" id="Phobius"/>
    </source>
</evidence>
<protein>
    <submittedName>
        <fullName evidence="9">ABC-type Fe3+-siderophore transport system, permease component</fullName>
    </submittedName>
</protein>
<evidence type="ECO:0000256" key="7">
    <source>
        <dbReference type="ARBA" id="ARBA00023136"/>
    </source>
</evidence>
<keyword evidence="4" id="KW-1003">Cell membrane</keyword>
<gene>
    <name evidence="9" type="ordered locus">SpiGrapes_3240</name>
</gene>
<feature type="transmembrane region" description="Helical" evidence="8">
    <location>
        <begin position="281"/>
        <end position="302"/>
    </location>
</feature>
<dbReference type="InterPro" id="IPR000522">
    <property type="entry name" value="ABC_transptr_permease_BtuC"/>
</dbReference>
<feature type="transmembrane region" description="Helical" evidence="8">
    <location>
        <begin position="90"/>
        <end position="110"/>
    </location>
</feature>
<comment type="similarity">
    <text evidence="2">Belongs to the binding-protein-dependent transport system permease family. FecCD subfamily.</text>
</comment>
<keyword evidence="7 8" id="KW-0472">Membrane</keyword>
<dbReference type="CDD" id="cd06550">
    <property type="entry name" value="TM_ABC_iron-siderophores_like"/>
    <property type="match status" value="1"/>
</dbReference>
<evidence type="ECO:0000256" key="4">
    <source>
        <dbReference type="ARBA" id="ARBA00022475"/>
    </source>
</evidence>
<evidence type="ECO:0000256" key="6">
    <source>
        <dbReference type="ARBA" id="ARBA00022989"/>
    </source>
</evidence>
<dbReference type="PANTHER" id="PTHR30472">
    <property type="entry name" value="FERRIC ENTEROBACTIN TRANSPORT SYSTEM PERMEASE PROTEIN"/>
    <property type="match status" value="1"/>
</dbReference>
<dbReference type="GO" id="GO:0022857">
    <property type="term" value="F:transmembrane transporter activity"/>
    <property type="evidence" value="ECO:0007669"/>
    <property type="project" value="InterPro"/>
</dbReference>
<organism evidence="9 10">
    <name type="scientific">Sphaerochaeta pleomorpha (strain ATCC BAA-1885 / DSM 22778 / Grapes)</name>
    <dbReference type="NCBI Taxonomy" id="158190"/>
    <lineage>
        <taxon>Bacteria</taxon>
        <taxon>Pseudomonadati</taxon>
        <taxon>Spirochaetota</taxon>
        <taxon>Spirochaetia</taxon>
        <taxon>Spirochaetales</taxon>
        <taxon>Sphaerochaetaceae</taxon>
        <taxon>Sphaerochaeta</taxon>
    </lineage>
</organism>
<evidence type="ECO:0000256" key="2">
    <source>
        <dbReference type="ARBA" id="ARBA00007935"/>
    </source>
</evidence>
<dbReference type="Gene3D" id="1.10.3470.10">
    <property type="entry name" value="ABC transporter involved in vitamin B12 uptake, BtuC"/>
    <property type="match status" value="1"/>
</dbReference>
<feature type="transmembrane region" description="Helical" evidence="8">
    <location>
        <begin position="12"/>
        <end position="32"/>
    </location>
</feature>
<evidence type="ECO:0000313" key="9">
    <source>
        <dbReference type="EMBL" id="AEV30984.1"/>
    </source>
</evidence>
<dbReference type="EMBL" id="CP003155">
    <property type="protein sequence ID" value="AEV30984.1"/>
    <property type="molecule type" value="Genomic_DNA"/>
</dbReference>
<dbReference type="AlphaFoldDB" id="G8QR49"/>
<keyword evidence="3" id="KW-0813">Transport</keyword>
<keyword evidence="6 8" id="KW-1133">Transmembrane helix</keyword>
<feature type="transmembrane region" description="Helical" evidence="8">
    <location>
        <begin position="66"/>
        <end position="84"/>
    </location>
</feature>
<dbReference type="RefSeq" id="WP_014271823.1">
    <property type="nucleotide sequence ID" value="NC_016633.1"/>
</dbReference>
<keyword evidence="5 8" id="KW-0812">Transmembrane</keyword>
<feature type="transmembrane region" description="Helical" evidence="8">
    <location>
        <begin position="308"/>
        <end position="327"/>
    </location>
</feature>
<sequence>MHTLKTLSFDNTPFWGSTALLALLFLSSLCLGSTNISGNQLLEILFHQDQTSTAFRIVRFVRFPRTLAALLCGMALAVSGYLLQTALHNPLASVNIIGVNAGSLFATVLFSALFPHLVSYTLFASFLGALVSVLLVYFLTKTTKASRTTILLAGVALSSFFSACSDTVITLFPDTQMQRTDFLIGSFSFVTENQLRFCAWFILGSIAISLILQKNLHMLLLGDETAKSLGVPIERVRFASLFLSALLAGSVVSMCGLIGFIALIVPHLVRMLLGTKRSSMIPFCAICGAIMAIGCDILSRILFAPYEIPVGIVLSFVGSPFFLYLLFDRKRRSILA</sequence>
<accession>G8QR49</accession>
<dbReference type="STRING" id="158190.SpiGrapes_3240"/>
<dbReference type="Pfam" id="PF01032">
    <property type="entry name" value="FecCD"/>
    <property type="match status" value="1"/>
</dbReference>
<feature type="transmembrane region" description="Helical" evidence="8">
    <location>
        <begin position="241"/>
        <end position="269"/>
    </location>
</feature>
<dbReference type="PANTHER" id="PTHR30472:SF25">
    <property type="entry name" value="ABC TRANSPORTER PERMEASE PROTEIN MJ0876-RELATED"/>
    <property type="match status" value="1"/>
</dbReference>
<dbReference type="HOGENOM" id="CLU_013016_1_1_12"/>
<proteinExistence type="inferred from homology"/>
<evidence type="ECO:0000256" key="5">
    <source>
        <dbReference type="ARBA" id="ARBA00022692"/>
    </source>
</evidence>
<dbReference type="FunFam" id="1.10.3470.10:FF:000001">
    <property type="entry name" value="Vitamin B12 ABC transporter permease BtuC"/>
    <property type="match status" value="1"/>
</dbReference>
<dbReference type="eggNOG" id="COG0609">
    <property type="taxonomic scope" value="Bacteria"/>
</dbReference>
<evidence type="ECO:0000313" key="10">
    <source>
        <dbReference type="Proteomes" id="UP000005632"/>
    </source>
</evidence>
<dbReference type="InterPro" id="IPR037294">
    <property type="entry name" value="ABC_BtuC-like"/>
</dbReference>
<feature type="transmembrane region" description="Helical" evidence="8">
    <location>
        <begin position="193"/>
        <end position="212"/>
    </location>
</feature>
<dbReference type="KEGG" id="sgp:SpiGrapes_3240"/>
<feature type="transmembrane region" description="Helical" evidence="8">
    <location>
        <begin position="150"/>
        <end position="172"/>
    </location>
</feature>
<dbReference type="GO" id="GO:0005886">
    <property type="term" value="C:plasma membrane"/>
    <property type="evidence" value="ECO:0007669"/>
    <property type="project" value="UniProtKB-SubCell"/>
</dbReference>
<feature type="transmembrane region" description="Helical" evidence="8">
    <location>
        <begin position="117"/>
        <end position="138"/>
    </location>
</feature>
<comment type="subcellular location">
    <subcellularLocation>
        <location evidence="1">Cell membrane</location>
        <topology evidence="1">Multi-pass membrane protein</topology>
    </subcellularLocation>
</comment>
<keyword evidence="10" id="KW-1185">Reference proteome</keyword>
<dbReference type="SUPFAM" id="SSF81345">
    <property type="entry name" value="ABC transporter involved in vitamin B12 uptake, BtuC"/>
    <property type="match status" value="1"/>
</dbReference>
<name>G8QR49_SPHPG</name>
<reference evidence="9 10" key="1">
    <citation type="submission" date="2011-11" db="EMBL/GenBank/DDBJ databases">
        <title>Complete sequence of Spirochaeta sp. grapes.</title>
        <authorList>
            <consortium name="US DOE Joint Genome Institute"/>
            <person name="Lucas S."/>
            <person name="Han J."/>
            <person name="Lapidus A."/>
            <person name="Cheng J.-F."/>
            <person name="Goodwin L."/>
            <person name="Pitluck S."/>
            <person name="Peters L."/>
            <person name="Ovchinnikova G."/>
            <person name="Munk A.C."/>
            <person name="Detter J.C."/>
            <person name="Han C."/>
            <person name="Tapia R."/>
            <person name="Land M."/>
            <person name="Hauser L."/>
            <person name="Kyrpides N."/>
            <person name="Ivanova N."/>
            <person name="Pagani I."/>
            <person name="Ritalahtilisa K."/>
            <person name="Loeffler F."/>
            <person name="Woyke T."/>
        </authorList>
    </citation>
    <scope>NUCLEOTIDE SEQUENCE [LARGE SCALE GENOMIC DNA]</scope>
    <source>
        <strain evidence="10">ATCC BAA-1885 / DSM 22778 / Grapes</strain>
    </source>
</reference>